<gene>
    <name evidence="1" type="ordered locus">CKO_00002</name>
</gene>
<keyword evidence="2" id="KW-1185">Reference proteome</keyword>
<dbReference type="AlphaFoldDB" id="A8ACG8"/>
<dbReference type="KEGG" id="cko:CKO_00002"/>
<name>A8ACG8_CITK8</name>
<dbReference type="Proteomes" id="UP000008148">
    <property type="component" value="Chromosome"/>
</dbReference>
<accession>A8ACG8</accession>
<evidence type="ECO:0000313" key="2">
    <source>
        <dbReference type="Proteomes" id="UP000008148"/>
    </source>
</evidence>
<evidence type="ECO:0000313" key="1">
    <source>
        <dbReference type="EMBL" id="ABV11181.1"/>
    </source>
</evidence>
<protein>
    <submittedName>
        <fullName evidence="1">Uncharacterized protein</fullName>
    </submittedName>
</protein>
<dbReference type="HOGENOM" id="CLU_2567677_0_0_6"/>
<dbReference type="EMBL" id="CP000822">
    <property type="protein sequence ID" value="ABV11181.1"/>
    <property type="molecule type" value="Genomic_DNA"/>
</dbReference>
<sequence>MRWPQWVTSSARCSLTSIKKWILLKSNYPSPARSRAIFYGIRNEVCSIQITLLPSTGAPATYACGFTRRGAVSGVTPVMMG</sequence>
<proteinExistence type="predicted"/>
<reference evidence="1 2" key="1">
    <citation type="submission" date="2007-08" db="EMBL/GenBank/DDBJ databases">
        <authorList>
            <consortium name="The Citrobacter koseri Genome Sequencing Project"/>
            <person name="McClelland M."/>
            <person name="Sanderson E.K."/>
            <person name="Porwollik S."/>
            <person name="Spieth J."/>
            <person name="Clifton W.S."/>
            <person name="Latreille P."/>
            <person name="Courtney L."/>
            <person name="Wang C."/>
            <person name="Pepin K."/>
            <person name="Bhonagiri V."/>
            <person name="Nash W."/>
            <person name="Johnson M."/>
            <person name="Thiruvilangam P."/>
            <person name="Wilson R."/>
        </authorList>
    </citation>
    <scope>NUCLEOTIDE SEQUENCE [LARGE SCALE GENOMIC DNA]</scope>
    <source>
        <strain evidence="2">ATCC BAA-895 / CDC 4225-83 / SGSC4696</strain>
    </source>
</reference>
<organism evidence="1 2">
    <name type="scientific">Citrobacter koseri (strain ATCC BAA-895 / CDC 4225-83 / SGSC4696)</name>
    <dbReference type="NCBI Taxonomy" id="290338"/>
    <lineage>
        <taxon>Bacteria</taxon>
        <taxon>Pseudomonadati</taxon>
        <taxon>Pseudomonadota</taxon>
        <taxon>Gammaproteobacteria</taxon>
        <taxon>Enterobacterales</taxon>
        <taxon>Enterobacteriaceae</taxon>
        <taxon>Citrobacter</taxon>
    </lineage>
</organism>